<feature type="domain" description="R13L1/DRL21-like LRR repeat region" evidence="11">
    <location>
        <begin position="703"/>
        <end position="821"/>
    </location>
</feature>
<feature type="region of interest" description="Disordered" evidence="7">
    <location>
        <begin position="196"/>
        <end position="217"/>
    </location>
</feature>
<dbReference type="InterPro" id="IPR002182">
    <property type="entry name" value="NB-ARC"/>
</dbReference>
<evidence type="ECO:0000259" key="9">
    <source>
        <dbReference type="Pfam" id="PF18052"/>
    </source>
</evidence>
<evidence type="ECO:0000256" key="4">
    <source>
        <dbReference type="ARBA" id="ARBA00022741"/>
    </source>
</evidence>
<evidence type="ECO:0000313" key="13">
    <source>
        <dbReference type="Proteomes" id="UP000324705"/>
    </source>
</evidence>
<dbReference type="Proteomes" id="UP000324705">
    <property type="component" value="Chromosome 2B"/>
</dbReference>
<dbReference type="GO" id="GO:0043531">
    <property type="term" value="F:ADP binding"/>
    <property type="evidence" value="ECO:0007669"/>
    <property type="project" value="InterPro"/>
</dbReference>
<dbReference type="OMA" id="IPGDIWH"/>
<dbReference type="GO" id="GO:0005524">
    <property type="term" value="F:ATP binding"/>
    <property type="evidence" value="ECO:0007669"/>
    <property type="project" value="UniProtKB-KW"/>
</dbReference>
<dbReference type="InterPro" id="IPR041118">
    <property type="entry name" value="Rx_N"/>
</dbReference>
<dbReference type="EMBL" id="LT934114">
    <property type="protein sequence ID" value="VAH55142.1"/>
    <property type="molecule type" value="Genomic_DNA"/>
</dbReference>
<accession>A0A9R1Q445</accession>
<dbReference type="Pfam" id="PF25019">
    <property type="entry name" value="LRR_R13L1-DRL21"/>
    <property type="match status" value="1"/>
</dbReference>
<dbReference type="SUPFAM" id="SSF52047">
    <property type="entry name" value="RNI-like"/>
    <property type="match status" value="1"/>
</dbReference>
<evidence type="ECO:0000313" key="12">
    <source>
        <dbReference type="EMBL" id="VAH55142.1"/>
    </source>
</evidence>
<evidence type="ECO:0000256" key="7">
    <source>
        <dbReference type="SAM" id="MobiDB-lite"/>
    </source>
</evidence>
<dbReference type="Gene3D" id="3.40.50.300">
    <property type="entry name" value="P-loop containing nucleotide triphosphate hydrolases"/>
    <property type="match status" value="1"/>
</dbReference>
<keyword evidence="4" id="KW-0547">Nucleotide-binding</keyword>
<evidence type="ECO:0000256" key="1">
    <source>
        <dbReference type="ARBA" id="ARBA00008894"/>
    </source>
</evidence>
<dbReference type="Pfam" id="PF00931">
    <property type="entry name" value="NB-ARC"/>
    <property type="match status" value="1"/>
</dbReference>
<dbReference type="InterPro" id="IPR027417">
    <property type="entry name" value="P-loop_NTPase"/>
</dbReference>
<dbReference type="PRINTS" id="PR00364">
    <property type="entry name" value="DISEASERSIST"/>
</dbReference>
<evidence type="ECO:0000256" key="6">
    <source>
        <dbReference type="ARBA" id="ARBA00022840"/>
    </source>
</evidence>
<dbReference type="InterPro" id="IPR042197">
    <property type="entry name" value="Apaf_helical"/>
</dbReference>
<dbReference type="Pfam" id="PF23559">
    <property type="entry name" value="WHD_DRP"/>
    <property type="match status" value="1"/>
</dbReference>
<dbReference type="AlphaFoldDB" id="A0A9R1Q445"/>
<dbReference type="Gene3D" id="1.10.8.430">
    <property type="entry name" value="Helical domain of apoptotic protease-activating factors"/>
    <property type="match status" value="1"/>
</dbReference>
<dbReference type="Pfam" id="PF18052">
    <property type="entry name" value="Rx_N"/>
    <property type="match status" value="1"/>
</dbReference>
<keyword evidence="2" id="KW-0433">Leucine-rich repeat</keyword>
<dbReference type="GO" id="GO:0006952">
    <property type="term" value="P:defense response"/>
    <property type="evidence" value="ECO:0007669"/>
    <property type="project" value="UniProtKB-KW"/>
</dbReference>
<organism evidence="12 13">
    <name type="scientific">Triticum turgidum subsp. durum</name>
    <name type="common">Durum wheat</name>
    <name type="synonym">Triticum durum</name>
    <dbReference type="NCBI Taxonomy" id="4567"/>
    <lineage>
        <taxon>Eukaryota</taxon>
        <taxon>Viridiplantae</taxon>
        <taxon>Streptophyta</taxon>
        <taxon>Embryophyta</taxon>
        <taxon>Tracheophyta</taxon>
        <taxon>Spermatophyta</taxon>
        <taxon>Magnoliopsida</taxon>
        <taxon>Liliopsida</taxon>
        <taxon>Poales</taxon>
        <taxon>Poaceae</taxon>
        <taxon>BOP clade</taxon>
        <taxon>Pooideae</taxon>
        <taxon>Triticodae</taxon>
        <taxon>Triticeae</taxon>
        <taxon>Triticinae</taxon>
        <taxon>Triticum</taxon>
    </lineage>
</organism>
<keyword evidence="6" id="KW-0067">ATP-binding</keyword>
<dbReference type="Gene3D" id="1.10.10.10">
    <property type="entry name" value="Winged helix-like DNA-binding domain superfamily/Winged helix DNA-binding domain"/>
    <property type="match status" value="1"/>
</dbReference>
<dbReference type="SUPFAM" id="SSF52540">
    <property type="entry name" value="P-loop containing nucleoside triphosphate hydrolases"/>
    <property type="match status" value="1"/>
</dbReference>
<dbReference type="InterPro" id="IPR036388">
    <property type="entry name" value="WH-like_DNA-bd_sf"/>
</dbReference>
<feature type="domain" description="Disease resistance N-terminal" evidence="9">
    <location>
        <begin position="48"/>
        <end position="103"/>
    </location>
</feature>
<gene>
    <name evidence="12" type="ORF">TRITD_2Bv1G266280</name>
</gene>
<evidence type="ECO:0000259" key="10">
    <source>
        <dbReference type="Pfam" id="PF23559"/>
    </source>
</evidence>
<feature type="domain" description="Disease resistance protein winged helix" evidence="10">
    <location>
        <begin position="466"/>
        <end position="530"/>
    </location>
</feature>
<keyword evidence="3" id="KW-0677">Repeat</keyword>
<evidence type="ECO:0000259" key="8">
    <source>
        <dbReference type="Pfam" id="PF00931"/>
    </source>
</evidence>
<feature type="domain" description="NB-ARC" evidence="8">
    <location>
        <begin position="224"/>
        <end position="382"/>
    </location>
</feature>
<evidence type="ECO:0000256" key="5">
    <source>
        <dbReference type="ARBA" id="ARBA00022821"/>
    </source>
</evidence>
<reference evidence="12 13" key="1">
    <citation type="submission" date="2017-09" db="EMBL/GenBank/DDBJ databases">
        <authorList>
            <consortium name="International Durum Wheat Genome Sequencing Consortium (IDWGSC)"/>
            <person name="Milanesi L."/>
        </authorList>
    </citation>
    <scope>NUCLEOTIDE SEQUENCE [LARGE SCALE GENOMIC DNA]</scope>
    <source>
        <strain evidence="13">cv. Svevo</strain>
    </source>
</reference>
<dbReference type="Gene3D" id="3.80.10.10">
    <property type="entry name" value="Ribonuclease Inhibitor"/>
    <property type="match status" value="3"/>
</dbReference>
<evidence type="ECO:0000259" key="11">
    <source>
        <dbReference type="Pfam" id="PF25019"/>
    </source>
</evidence>
<dbReference type="Gene3D" id="1.20.5.4130">
    <property type="match status" value="1"/>
</dbReference>
<protein>
    <submittedName>
        <fullName evidence="12">Uncharacterized protein</fullName>
    </submittedName>
</protein>
<dbReference type="PANTHER" id="PTHR36766:SF40">
    <property type="entry name" value="DISEASE RESISTANCE PROTEIN RGA3"/>
    <property type="match status" value="1"/>
</dbReference>
<sequence>MSLPAIGIIGAINECVTLFQWAKSAISSLHSRWSGSQEQSLQDGVLLLESGLQRLRDTLPAMYDLIDEAEWRSHEKSVAKLLPNLKDAVYEAEDLLDEFKWYEMKVQVEVIASQSSFIEFFDTVIQGSFNKLNDVQLRLDHLSRQLENMGLCGVTQHFDKSVRPETTSLPNETKIFGRDEELEQVLGFLNVPTNSKRKRATSSTNASTSASASDQVSNESRISSIPVLSIVGIGGVGKTTLAQHISNHQRVKSHFELIIWVCVSDDFDVKRLAKEVIQSCNGKEATSDNLDALQRALSNHVDKRRLLIVLDDMWDDALKENGQCWKRFCAPFRSVQEGSVMLVTTRCPTVDEGVRTMDPVILEGLEDDVFWNFFKLCAFRSESSYRNPELECIGRKILPKLKGSPLAAKTLGRMLSTDLQASHWNSILQSELWELSQEETDILPALRLSFMYLPFHLKQCFSFCAVYPKDYKFEEGSLAEIWRAEGFVHPQGGATILSTSLQYFEDLVTRSFFQRVGSRYVIHDLLHDMAQMVSVHDCFILRNKNDFNKVPKSVRHLYVLPGGDFDDSNLLRLCEFTKLRTLICEKKLGKKSVSAVDQWGNELLRMRVFSCAFINELPDSIGNWKHLRYLEISKACPLKRIPSTICWLYNLRILFARKCKPESLPNDFGKLINLERFRAHGLSYHAGTDMTIDSAKELGQGIRLMKNLNQFHGKLTIENVGNLSKEYAAESELKNKKYLEVLSLRMRSLMEGSPKSEIIQNKEVLEALQPPTSLKSLYLADYDGASLPSWFQPQNLPSLKFLSFGRCVRLESISSPSMLGSVPTESIGDFHSLEELKMSICPNIQPQRLVSPSLKKLHLWDAGLFCSIDCFSLTDFNLECEYVTSIQLEKWSLPSLRSLSIDCSSLAYIGGNTTTFPSLKVLIVTFCYKLLTLDGILTQESLPAIEEIDIQQCPKLLSLPIANFPNLKHLVVDRCPSLNWQRGLVLPSSLQKLGLTQCGDISPYVPSCLENLTSLVSLSIGGQGITSIPGDIWHSNLASLEELVISGCPDLISIGGAKAVRKIKELVITACPNLKKEEQIFRTGQRIDYPNRSSSHPPRGEEDHGSSVKLPRSFIAN</sequence>
<dbReference type="GO" id="GO:0051707">
    <property type="term" value="P:response to other organism"/>
    <property type="evidence" value="ECO:0007669"/>
    <property type="project" value="UniProtKB-ARBA"/>
</dbReference>
<keyword evidence="13" id="KW-1185">Reference proteome</keyword>
<evidence type="ECO:0000256" key="3">
    <source>
        <dbReference type="ARBA" id="ARBA00022737"/>
    </source>
</evidence>
<feature type="compositionally biased region" description="Low complexity" evidence="7">
    <location>
        <begin position="201"/>
        <end position="213"/>
    </location>
</feature>
<name>A0A9R1Q445_TRITD</name>
<dbReference type="InterPro" id="IPR032675">
    <property type="entry name" value="LRR_dom_sf"/>
</dbReference>
<evidence type="ECO:0000256" key="2">
    <source>
        <dbReference type="ARBA" id="ARBA00022614"/>
    </source>
</evidence>
<dbReference type="InterPro" id="IPR056789">
    <property type="entry name" value="LRR_R13L1-DRL21"/>
</dbReference>
<proteinExistence type="inferred from homology"/>
<dbReference type="PANTHER" id="PTHR36766">
    <property type="entry name" value="PLANT BROAD-SPECTRUM MILDEW RESISTANCE PROTEIN RPW8"/>
    <property type="match status" value="1"/>
</dbReference>
<dbReference type="SUPFAM" id="SSF52058">
    <property type="entry name" value="L domain-like"/>
    <property type="match status" value="1"/>
</dbReference>
<dbReference type="Gramene" id="TRITD2Bv1G266280.34">
    <property type="protein sequence ID" value="TRITD2Bv1G266280.34"/>
    <property type="gene ID" value="TRITD2Bv1G266280"/>
</dbReference>
<feature type="region of interest" description="Disordered" evidence="7">
    <location>
        <begin position="1085"/>
        <end position="1117"/>
    </location>
</feature>
<dbReference type="InterPro" id="IPR058922">
    <property type="entry name" value="WHD_DRP"/>
</dbReference>
<keyword evidence="5" id="KW-0611">Plant defense</keyword>
<comment type="similarity">
    <text evidence="1">Belongs to the disease resistance NB-LRR family.</text>
</comment>